<gene>
    <name evidence="7" type="ORF">KC19_3G106300</name>
</gene>
<dbReference type="Pfam" id="PF00722">
    <property type="entry name" value="Glyco_hydro_16"/>
    <property type="match status" value="1"/>
</dbReference>
<dbReference type="GO" id="GO:0044042">
    <property type="term" value="P:glucan metabolic process"/>
    <property type="evidence" value="ECO:0007669"/>
    <property type="project" value="InterPro"/>
</dbReference>
<dbReference type="EMBL" id="CM026423">
    <property type="protein sequence ID" value="KAG0583065.1"/>
    <property type="molecule type" value="Genomic_DNA"/>
</dbReference>
<dbReference type="OrthoDB" id="4781at2759"/>
<dbReference type="Proteomes" id="UP000822688">
    <property type="component" value="Chromosome 3"/>
</dbReference>
<dbReference type="PROSITE" id="PS01034">
    <property type="entry name" value="GH16_1"/>
    <property type="match status" value="1"/>
</dbReference>
<evidence type="ECO:0000256" key="5">
    <source>
        <dbReference type="RuleBase" id="RU361120"/>
    </source>
</evidence>
<organism evidence="7 8">
    <name type="scientific">Ceratodon purpureus</name>
    <name type="common">Fire moss</name>
    <name type="synonym">Dicranum purpureum</name>
    <dbReference type="NCBI Taxonomy" id="3225"/>
    <lineage>
        <taxon>Eukaryota</taxon>
        <taxon>Viridiplantae</taxon>
        <taxon>Streptophyta</taxon>
        <taxon>Embryophyta</taxon>
        <taxon>Bryophyta</taxon>
        <taxon>Bryophytina</taxon>
        <taxon>Bryopsida</taxon>
        <taxon>Dicranidae</taxon>
        <taxon>Pseudoditrichales</taxon>
        <taxon>Ditrichaceae</taxon>
        <taxon>Ceratodon</taxon>
    </lineage>
</organism>
<comment type="function">
    <text evidence="5">Catalyzes xyloglucan endohydrolysis (XEH) and/or endotransglycosylation (XET). Cleaves and religates xyloglucan polymers, an essential constituent of the primary cell wall, and thereby participates in cell wall construction of growing tissues.</text>
</comment>
<keyword evidence="8" id="KW-1185">Reference proteome</keyword>
<evidence type="ECO:0000256" key="4">
    <source>
        <dbReference type="ARBA" id="ARBA00023295"/>
    </source>
</evidence>
<accession>A0A8T0IKU1</accession>
<evidence type="ECO:0000256" key="2">
    <source>
        <dbReference type="ARBA" id="ARBA00022801"/>
    </source>
</evidence>
<keyword evidence="2 5" id="KW-0378">Hydrolase</keyword>
<dbReference type="Gene3D" id="2.60.120.200">
    <property type="match status" value="1"/>
</dbReference>
<feature type="chain" id="PRO_5036514612" description="Xyloglucan endotransglucosylase/hydrolase" evidence="5">
    <location>
        <begin position="29"/>
        <end position="344"/>
    </location>
</feature>
<dbReference type="InterPro" id="IPR013320">
    <property type="entry name" value="ConA-like_dom_sf"/>
</dbReference>
<feature type="signal peptide" evidence="5">
    <location>
        <begin position="1"/>
        <end position="28"/>
    </location>
</feature>
<dbReference type="InterPro" id="IPR008263">
    <property type="entry name" value="GH16_AS"/>
</dbReference>
<feature type="domain" description="GH16" evidence="6">
    <location>
        <begin position="45"/>
        <end position="261"/>
    </location>
</feature>
<dbReference type="InterPro" id="IPR044791">
    <property type="entry name" value="Beta-glucanase/XTH"/>
</dbReference>
<dbReference type="InterPro" id="IPR000757">
    <property type="entry name" value="Beta-glucanase-like"/>
</dbReference>
<dbReference type="InterPro" id="IPR010713">
    <property type="entry name" value="XET_C"/>
</dbReference>
<dbReference type="PANTHER" id="PTHR31062">
    <property type="entry name" value="XYLOGLUCAN ENDOTRANSGLUCOSYLASE/HYDROLASE PROTEIN 8-RELATED"/>
    <property type="match status" value="1"/>
</dbReference>
<comment type="similarity">
    <text evidence="5">Belongs to the glycosyl hydrolase 16 family.</text>
</comment>
<dbReference type="SUPFAM" id="SSF49899">
    <property type="entry name" value="Concanavalin A-like lectins/glucanases"/>
    <property type="match status" value="1"/>
</dbReference>
<proteinExistence type="inferred from homology"/>
<evidence type="ECO:0000256" key="3">
    <source>
        <dbReference type="ARBA" id="ARBA00023180"/>
    </source>
</evidence>
<keyword evidence="4 5" id="KW-0326">Glycosidase</keyword>
<dbReference type="GO" id="GO:0016762">
    <property type="term" value="F:xyloglucan:xyloglucosyl transferase activity"/>
    <property type="evidence" value="ECO:0007669"/>
    <property type="project" value="UniProtKB-EC"/>
</dbReference>
<keyword evidence="5" id="KW-0961">Cell wall biogenesis/degradation</keyword>
<keyword evidence="5" id="KW-0732">Signal</keyword>
<evidence type="ECO:0000259" key="6">
    <source>
        <dbReference type="PROSITE" id="PS51762"/>
    </source>
</evidence>
<dbReference type="GO" id="GO:0004553">
    <property type="term" value="F:hydrolase activity, hydrolyzing O-glycosyl compounds"/>
    <property type="evidence" value="ECO:0007669"/>
    <property type="project" value="InterPro"/>
</dbReference>
<dbReference type="EMBL" id="CM026423">
    <property type="protein sequence ID" value="KAG0583062.1"/>
    <property type="molecule type" value="Genomic_DNA"/>
</dbReference>
<dbReference type="EC" id="2.4.1.207" evidence="5"/>
<keyword evidence="3" id="KW-0325">Glycoprotein</keyword>
<keyword evidence="5" id="KW-0964">Secreted</keyword>
<dbReference type="Pfam" id="PF06955">
    <property type="entry name" value="XET_C"/>
    <property type="match status" value="1"/>
</dbReference>
<keyword evidence="1 5" id="KW-0808">Transferase</keyword>
<sequence length="344" mass="39446">MARSGHLAVVTLSLAFLCIASILSVSEAALRASVTPVQRRSLVKNTWQNPQVYTQKCPGDGDWYSTKPKNFWSFFKSYCDPSHLPLNQWGNHSKMILDKSGIAGFGSYSAYFTGRFTMKIKLPPGNSSGTVFAFYLSSDGKKYKDHDEVDIEFLGNETGMPITMQTNIFVNGLGQREMRHNLWFDPSEAFHEYFIFWNSAMVLIGVDSIPIRVFMNNEQHGVPYLNKGQALYCSHWDGSGWATQNGRIKIDYDLNAPFVAQVKGFGRSINACRVQSERNVWACKHPGPKPFCWERPEHLYLTDNQKNLLRWVAKDHCIYDYCKDDLRWVRENMTKPLECDMLPY</sequence>
<keyword evidence="5" id="KW-0134">Cell wall</keyword>
<comment type="subcellular location">
    <subcellularLocation>
        <location evidence="5">Secreted</location>
        <location evidence="5">Cell wall</location>
    </subcellularLocation>
    <subcellularLocation>
        <location evidence="5">Secreted</location>
        <location evidence="5">Extracellular space</location>
        <location evidence="5">Apoplast</location>
    </subcellularLocation>
</comment>
<comment type="caution">
    <text evidence="7">The sequence shown here is derived from an EMBL/GenBank/DDBJ whole genome shotgun (WGS) entry which is preliminary data.</text>
</comment>
<dbReference type="PROSITE" id="PS51762">
    <property type="entry name" value="GH16_2"/>
    <property type="match status" value="1"/>
</dbReference>
<dbReference type="AlphaFoldDB" id="A0A8T0IKU1"/>
<dbReference type="EMBL" id="CM026423">
    <property type="protein sequence ID" value="KAG0583063.1"/>
    <property type="molecule type" value="Genomic_DNA"/>
</dbReference>
<reference evidence="7" key="1">
    <citation type="submission" date="2020-06" db="EMBL/GenBank/DDBJ databases">
        <title>WGS assembly of Ceratodon purpureus strain R40.</title>
        <authorList>
            <person name="Carey S.B."/>
            <person name="Jenkins J."/>
            <person name="Shu S."/>
            <person name="Lovell J.T."/>
            <person name="Sreedasyam A."/>
            <person name="Maumus F."/>
            <person name="Tiley G.P."/>
            <person name="Fernandez-Pozo N."/>
            <person name="Barry K."/>
            <person name="Chen C."/>
            <person name="Wang M."/>
            <person name="Lipzen A."/>
            <person name="Daum C."/>
            <person name="Saski C.A."/>
            <person name="Payton A.C."/>
            <person name="Mcbreen J.C."/>
            <person name="Conrad R.E."/>
            <person name="Kollar L.M."/>
            <person name="Olsson S."/>
            <person name="Huttunen S."/>
            <person name="Landis J.B."/>
            <person name="Wickett N.J."/>
            <person name="Johnson M.G."/>
            <person name="Rensing S.A."/>
            <person name="Grimwood J."/>
            <person name="Schmutz J."/>
            <person name="Mcdaniel S.F."/>
        </authorList>
    </citation>
    <scope>NUCLEOTIDE SEQUENCE</scope>
    <source>
        <strain evidence="7">R40</strain>
    </source>
</reference>
<keyword evidence="5" id="KW-0052">Apoplast</keyword>
<comment type="PTM">
    <text evidence="5">Contains at least one intrachain disulfide bond essential for its enzymatic activity.</text>
</comment>
<evidence type="ECO:0000313" key="8">
    <source>
        <dbReference type="Proteomes" id="UP000822688"/>
    </source>
</evidence>
<dbReference type="GO" id="GO:0071555">
    <property type="term" value="P:cell wall organization"/>
    <property type="evidence" value="ECO:0007669"/>
    <property type="project" value="UniProtKB-KW"/>
</dbReference>
<evidence type="ECO:0000256" key="1">
    <source>
        <dbReference type="ARBA" id="ARBA00022679"/>
    </source>
</evidence>
<dbReference type="GO" id="GO:0048046">
    <property type="term" value="C:apoplast"/>
    <property type="evidence" value="ECO:0007669"/>
    <property type="project" value="UniProtKB-SubCell"/>
</dbReference>
<protein>
    <recommendedName>
        <fullName evidence="5">Xyloglucan endotransglucosylase/hydrolase</fullName>
        <ecNumber evidence="5">2.4.1.207</ecNumber>
    </recommendedName>
</protein>
<dbReference type="EMBL" id="CM026423">
    <property type="protein sequence ID" value="KAG0583064.1"/>
    <property type="molecule type" value="Genomic_DNA"/>
</dbReference>
<dbReference type="EMBL" id="CM026423">
    <property type="protein sequence ID" value="KAG0583066.1"/>
    <property type="molecule type" value="Genomic_DNA"/>
</dbReference>
<evidence type="ECO:0000313" key="7">
    <source>
        <dbReference type="EMBL" id="KAG0583063.1"/>
    </source>
</evidence>
<name>A0A8T0IKU1_CERPU</name>